<evidence type="ECO:0000313" key="1">
    <source>
        <dbReference type="EMBL" id="CDK98895.1"/>
    </source>
</evidence>
<dbReference type="EMBL" id="HG794546">
    <property type="protein sequence ID" value="CDK98895.1"/>
    <property type="molecule type" value="Genomic_DNA"/>
</dbReference>
<accession>V6F070</accession>
<organism evidence="1 2">
    <name type="scientific">Magnetospirillum gryphiswaldense (strain DSM 6361 / JCM 21280 / NBRC 15271 / MSR-1)</name>
    <dbReference type="NCBI Taxonomy" id="431944"/>
    <lineage>
        <taxon>Bacteria</taxon>
        <taxon>Pseudomonadati</taxon>
        <taxon>Pseudomonadota</taxon>
        <taxon>Alphaproteobacteria</taxon>
        <taxon>Rhodospirillales</taxon>
        <taxon>Rhodospirillaceae</taxon>
        <taxon>Magnetospirillum</taxon>
    </lineage>
</organism>
<dbReference type="Proteomes" id="UP000018922">
    <property type="component" value="Chromosome I"/>
</dbReference>
<sequence length="62" mass="6917">MLVLSFFISASQAELSEKEIDEDQDWDGNANQPEKAVFHFLPRCSAGVSWGNGAVLIQESFR</sequence>
<dbReference type="STRING" id="1430440.MGMSRv2__1680"/>
<protein>
    <submittedName>
        <fullName evidence="1">Uncharacterized protein</fullName>
    </submittedName>
</protein>
<keyword evidence="2" id="KW-1185">Reference proteome</keyword>
<dbReference type="KEGG" id="mgy:MGMSRv2__1680"/>
<dbReference type="HOGENOM" id="CLU_2898902_0_0_5"/>
<dbReference type="AlphaFoldDB" id="V6F070"/>
<evidence type="ECO:0000313" key="2">
    <source>
        <dbReference type="Proteomes" id="UP000018922"/>
    </source>
</evidence>
<gene>
    <name evidence="1" type="ordered locus">MGMSRv2__1680</name>
</gene>
<proteinExistence type="predicted"/>
<reference evidence="1 2" key="1">
    <citation type="journal article" date="2014" name="Genome Announc.">
        <title>Complete genome sequence of Magnetospirillum gryphiswaldense MSR-1.</title>
        <authorList>
            <person name="Wang X."/>
            <person name="Wang Q."/>
            <person name="Zhang W."/>
            <person name="Wang Y."/>
            <person name="Li L."/>
            <person name="Wen T."/>
            <person name="Zhang T."/>
            <person name="Zhang Y."/>
            <person name="Xu J."/>
            <person name="Hu J."/>
            <person name="Li S."/>
            <person name="Liu L."/>
            <person name="Liu J."/>
            <person name="Jiang W."/>
            <person name="Tian J."/>
            <person name="Li Y."/>
            <person name="Schuler D."/>
            <person name="Wang L."/>
            <person name="Li J."/>
        </authorList>
    </citation>
    <scope>NUCLEOTIDE SEQUENCE [LARGE SCALE GENOMIC DNA]</scope>
    <source>
        <strain evidence="2">DSM 6361 / JCM 21280 / NBRC 15271 / MSR-1</strain>
    </source>
</reference>
<name>V6F070_MAGGM</name>